<feature type="transmembrane region" description="Helical" evidence="1">
    <location>
        <begin position="181"/>
        <end position="198"/>
    </location>
</feature>
<feature type="chain" id="PRO_5009133535" description="PTM1-like N-terminal domain-containing protein" evidence="2">
    <location>
        <begin position="18"/>
        <end position="459"/>
    </location>
</feature>
<feature type="transmembrane region" description="Helical" evidence="1">
    <location>
        <begin position="321"/>
        <end position="344"/>
    </location>
</feature>
<evidence type="ECO:0000256" key="2">
    <source>
        <dbReference type="SAM" id="SignalP"/>
    </source>
</evidence>
<organism evidence="4 5">
    <name type="scientific">Wickerhamomyces anomalus (strain ATCC 58044 / CBS 1984 / NCYC 433 / NRRL Y-366-8)</name>
    <name type="common">Yeast</name>
    <name type="synonym">Hansenula anomala</name>
    <dbReference type="NCBI Taxonomy" id="683960"/>
    <lineage>
        <taxon>Eukaryota</taxon>
        <taxon>Fungi</taxon>
        <taxon>Dikarya</taxon>
        <taxon>Ascomycota</taxon>
        <taxon>Saccharomycotina</taxon>
        <taxon>Saccharomycetes</taxon>
        <taxon>Phaffomycetales</taxon>
        <taxon>Wickerhamomycetaceae</taxon>
        <taxon>Wickerhamomyces</taxon>
    </lineage>
</organism>
<keyword evidence="1" id="KW-1133">Transmembrane helix</keyword>
<gene>
    <name evidence="4" type="ORF">WICANDRAFT_81202</name>
</gene>
<dbReference type="InterPro" id="IPR053938">
    <property type="entry name" value="PTM1-like_N"/>
</dbReference>
<feature type="domain" description="PTM1-like N-terminal" evidence="3">
    <location>
        <begin position="60"/>
        <end position="161"/>
    </location>
</feature>
<protein>
    <recommendedName>
        <fullName evidence="3">PTM1-like N-terminal domain-containing protein</fullName>
    </recommendedName>
</protein>
<dbReference type="OrthoDB" id="3982857at2759"/>
<dbReference type="AlphaFoldDB" id="A0A1E3NV54"/>
<evidence type="ECO:0000313" key="5">
    <source>
        <dbReference type="Proteomes" id="UP000094112"/>
    </source>
</evidence>
<name>A0A1E3NV54_WICAA</name>
<evidence type="ECO:0000259" key="3">
    <source>
        <dbReference type="Pfam" id="PF21902"/>
    </source>
</evidence>
<evidence type="ECO:0000313" key="4">
    <source>
        <dbReference type="EMBL" id="ODQ56964.1"/>
    </source>
</evidence>
<evidence type="ECO:0000256" key="1">
    <source>
        <dbReference type="SAM" id="Phobius"/>
    </source>
</evidence>
<proteinExistence type="predicted"/>
<feature type="signal peptide" evidence="2">
    <location>
        <begin position="1"/>
        <end position="17"/>
    </location>
</feature>
<sequence>MLKSLVFLIALIQLCLCDSNYTISDSYELCFSIDRADENQPILLDVALLEYEPLPGLTPEESKTSVPIIIYNENEINHEKQFAGVDSSTLNLCNDDAIKRGYCQKKHKGKILFEYNEGAGFKGNTYNEILNELGTFKDVFQFNKTGFYCARALGTNAKNFKVQLFIKGDSSTDHIIKKNRFVNLFSVFILVGFGGLYLSKWLDYSKTFDTKIPYLVKVLLAYIATQLTISVLKSVSAYIYDHPFESSNGHKVLSAISSSISKFQNAAMLFYLYQYSGNFTTNKIEFEYKKVFGTFCFVDMSAIVFYKLVRDHYYERYHEPGAFSLIYGSYELILILLFLFQLVIKVRIFLRYYRTAKGFYGFQQNPDHPKLDQFKWLILTNLFWELFEHMFHSMFEEMMHKVFRFGSHNLTNFMFNVIDGDYSQAFLDTIVLGVEFYVLLNFWTPDYFLIVEDYNKDGE</sequence>
<keyword evidence="5" id="KW-1185">Reference proteome</keyword>
<keyword evidence="2" id="KW-0732">Signal</keyword>
<dbReference type="RefSeq" id="XP_019036171.1">
    <property type="nucleotide sequence ID" value="XM_019185193.1"/>
</dbReference>
<feature type="transmembrane region" description="Helical" evidence="1">
    <location>
        <begin position="219"/>
        <end position="240"/>
    </location>
</feature>
<dbReference type="EMBL" id="KV454214">
    <property type="protein sequence ID" value="ODQ56964.1"/>
    <property type="molecule type" value="Genomic_DNA"/>
</dbReference>
<dbReference type="GeneID" id="30202439"/>
<keyword evidence="1" id="KW-0472">Membrane</keyword>
<dbReference type="Proteomes" id="UP000094112">
    <property type="component" value="Unassembled WGS sequence"/>
</dbReference>
<feature type="transmembrane region" description="Helical" evidence="1">
    <location>
        <begin position="291"/>
        <end position="309"/>
    </location>
</feature>
<accession>A0A1E3NV54</accession>
<dbReference type="Pfam" id="PF21902">
    <property type="entry name" value="PTM1-like_N"/>
    <property type="match status" value="1"/>
</dbReference>
<reference evidence="4 5" key="1">
    <citation type="journal article" date="2016" name="Proc. Natl. Acad. Sci. U.S.A.">
        <title>Comparative genomics of biotechnologically important yeasts.</title>
        <authorList>
            <person name="Riley R."/>
            <person name="Haridas S."/>
            <person name="Wolfe K.H."/>
            <person name="Lopes M.R."/>
            <person name="Hittinger C.T."/>
            <person name="Goeker M."/>
            <person name="Salamov A.A."/>
            <person name="Wisecaver J.H."/>
            <person name="Long T.M."/>
            <person name="Calvey C.H."/>
            <person name="Aerts A.L."/>
            <person name="Barry K.W."/>
            <person name="Choi C."/>
            <person name="Clum A."/>
            <person name="Coughlan A.Y."/>
            <person name="Deshpande S."/>
            <person name="Douglass A.P."/>
            <person name="Hanson S.J."/>
            <person name="Klenk H.-P."/>
            <person name="LaButti K.M."/>
            <person name="Lapidus A."/>
            <person name="Lindquist E.A."/>
            <person name="Lipzen A.M."/>
            <person name="Meier-Kolthoff J.P."/>
            <person name="Ohm R.A."/>
            <person name="Otillar R.P."/>
            <person name="Pangilinan J.L."/>
            <person name="Peng Y."/>
            <person name="Rokas A."/>
            <person name="Rosa C.A."/>
            <person name="Scheuner C."/>
            <person name="Sibirny A.A."/>
            <person name="Slot J.C."/>
            <person name="Stielow J.B."/>
            <person name="Sun H."/>
            <person name="Kurtzman C.P."/>
            <person name="Blackwell M."/>
            <person name="Grigoriev I.V."/>
            <person name="Jeffries T.W."/>
        </authorList>
    </citation>
    <scope>NUCLEOTIDE SEQUENCE [LARGE SCALE GENOMIC DNA]</scope>
    <source>
        <strain evidence="5">ATCC 58044 / CBS 1984 / NCYC 433 / NRRL Y-366-8</strain>
    </source>
</reference>
<keyword evidence="1" id="KW-0812">Transmembrane</keyword>